<keyword evidence="3" id="KW-1185">Reference proteome</keyword>
<feature type="transmembrane region" description="Helical" evidence="1">
    <location>
        <begin position="15"/>
        <end position="35"/>
    </location>
</feature>
<evidence type="ECO:0000313" key="3">
    <source>
        <dbReference type="Proteomes" id="UP001648503"/>
    </source>
</evidence>
<dbReference type="Proteomes" id="UP001648503">
    <property type="component" value="Unassembled WGS sequence"/>
</dbReference>
<organism evidence="2 3">
    <name type="scientific">Batrachochytrium salamandrivorans</name>
    <dbReference type="NCBI Taxonomy" id="1357716"/>
    <lineage>
        <taxon>Eukaryota</taxon>
        <taxon>Fungi</taxon>
        <taxon>Fungi incertae sedis</taxon>
        <taxon>Chytridiomycota</taxon>
        <taxon>Chytridiomycota incertae sedis</taxon>
        <taxon>Chytridiomycetes</taxon>
        <taxon>Rhizophydiales</taxon>
        <taxon>Rhizophydiales incertae sedis</taxon>
        <taxon>Batrachochytrium</taxon>
    </lineage>
</organism>
<feature type="transmembrane region" description="Helical" evidence="1">
    <location>
        <begin position="128"/>
        <end position="152"/>
    </location>
</feature>
<name>A0ABQ8FKL6_9FUNG</name>
<keyword evidence="1" id="KW-0472">Membrane</keyword>
<gene>
    <name evidence="2" type="ORF">BASA50_002680</name>
</gene>
<proteinExistence type="predicted"/>
<evidence type="ECO:0000256" key="1">
    <source>
        <dbReference type="SAM" id="Phobius"/>
    </source>
</evidence>
<comment type="caution">
    <text evidence="2">The sequence shown here is derived from an EMBL/GenBank/DDBJ whole genome shotgun (WGS) entry which is preliminary data.</text>
</comment>
<protein>
    <submittedName>
        <fullName evidence="2">Uncharacterized protein</fullName>
    </submittedName>
</protein>
<keyword evidence="1" id="KW-0812">Transmembrane</keyword>
<evidence type="ECO:0000313" key="2">
    <source>
        <dbReference type="EMBL" id="KAH6599906.1"/>
    </source>
</evidence>
<sequence length="206" mass="22815">MPASLGLASSMHLSLTYTAFFVLFTISMAFSIYAATTPDFLRVSKVPLFNTLSISFGLFQNCITSGSTTTCSEFPTKDCHISLPQHIDDDMSLCQSFLSARWLEIGALAFGSLAWLTWLAMINQTTRAAAVGACLWCTAVHATCQIIINVLMFKRREDPMFYIGGDFGVSHSFTTASWVLDLFLVAMLCVALWMRRNPVYVYVAIP</sequence>
<feature type="transmembrane region" description="Helical" evidence="1">
    <location>
        <begin position="102"/>
        <end position="122"/>
    </location>
</feature>
<accession>A0ABQ8FKL6</accession>
<reference evidence="2 3" key="1">
    <citation type="submission" date="2021-02" db="EMBL/GenBank/DDBJ databases">
        <title>Variation within the Batrachochytrium salamandrivorans European outbreak.</title>
        <authorList>
            <person name="Kelly M."/>
            <person name="Pasmans F."/>
            <person name="Shea T.P."/>
            <person name="Munoz J.F."/>
            <person name="Carranza S."/>
            <person name="Cuomo C.A."/>
            <person name="Martel A."/>
        </authorList>
    </citation>
    <scope>NUCLEOTIDE SEQUENCE [LARGE SCALE GENOMIC DNA]</scope>
    <source>
        <strain evidence="2 3">AMFP18/2</strain>
    </source>
</reference>
<feature type="transmembrane region" description="Helical" evidence="1">
    <location>
        <begin position="173"/>
        <end position="194"/>
    </location>
</feature>
<keyword evidence="1" id="KW-1133">Transmembrane helix</keyword>
<dbReference type="EMBL" id="JAFCIX010000055">
    <property type="protein sequence ID" value="KAH6599906.1"/>
    <property type="molecule type" value="Genomic_DNA"/>
</dbReference>